<protein>
    <submittedName>
        <fullName evidence="1">GTP-binding protein</fullName>
    </submittedName>
</protein>
<gene>
    <name evidence="1" type="ORF">MSAN_01979900</name>
</gene>
<dbReference type="Proteomes" id="UP000623467">
    <property type="component" value="Unassembled WGS sequence"/>
</dbReference>
<sequence length="394" mass="44313">MDKAIDVRSKISHFRILIIGRANAGKTTILKKVCNSVEDPEIYDPDGNKIDPGIVKESAERGEHDIENQLIFKSNPQFIFHDSRGFEGGSEDEIEKVTHFIEDRAQTRKLSEQLHAIWYCLPTDGNRPLLEAEDRFFKISVPLIVIFTKFDGLVTKAFQQLRTEGKNIRIANTGKVELAQRMLTTNYRDPLNGVVFKPSAYVQLDDMRLEHSNCIELINETAKTLTDDALLLLFVSVQRNNIDLCIWLAVRSALGKEELKLVVEWTLGYFPHVWQLPLPGVRESYKNATFCTDALKNKLLAVEDLIQTPLGLAQIGALLCICAEHTFTEGSAFGEGFGPAFVAALDVYVGSPTEAEVIKEIGEMDLAAKLNARRQRLYGIVKAHLLRRTRTEEA</sequence>
<accession>A0A8H6XNH2</accession>
<name>A0A8H6XNH2_9AGAR</name>
<dbReference type="InterPro" id="IPR027417">
    <property type="entry name" value="P-loop_NTPase"/>
</dbReference>
<dbReference type="AlphaFoldDB" id="A0A8H6XNH2"/>
<dbReference type="CDD" id="cd00882">
    <property type="entry name" value="Ras_like_GTPase"/>
    <property type="match status" value="1"/>
</dbReference>
<keyword evidence="2" id="KW-1185">Reference proteome</keyword>
<organism evidence="1 2">
    <name type="scientific">Mycena sanguinolenta</name>
    <dbReference type="NCBI Taxonomy" id="230812"/>
    <lineage>
        <taxon>Eukaryota</taxon>
        <taxon>Fungi</taxon>
        <taxon>Dikarya</taxon>
        <taxon>Basidiomycota</taxon>
        <taxon>Agaricomycotina</taxon>
        <taxon>Agaricomycetes</taxon>
        <taxon>Agaricomycetidae</taxon>
        <taxon>Agaricales</taxon>
        <taxon>Marasmiineae</taxon>
        <taxon>Mycenaceae</taxon>
        <taxon>Mycena</taxon>
    </lineage>
</organism>
<evidence type="ECO:0000313" key="2">
    <source>
        <dbReference type="Proteomes" id="UP000623467"/>
    </source>
</evidence>
<dbReference type="OrthoDB" id="59699at2759"/>
<proteinExistence type="predicted"/>
<dbReference type="EMBL" id="JACAZH010000023">
    <property type="protein sequence ID" value="KAF7343594.1"/>
    <property type="molecule type" value="Genomic_DNA"/>
</dbReference>
<comment type="caution">
    <text evidence="1">The sequence shown here is derived from an EMBL/GenBank/DDBJ whole genome shotgun (WGS) entry which is preliminary data.</text>
</comment>
<evidence type="ECO:0000313" key="1">
    <source>
        <dbReference type="EMBL" id="KAF7343594.1"/>
    </source>
</evidence>
<dbReference type="Gene3D" id="3.40.50.300">
    <property type="entry name" value="P-loop containing nucleotide triphosphate hydrolases"/>
    <property type="match status" value="1"/>
</dbReference>
<dbReference type="SUPFAM" id="SSF52540">
    <property type="entry name" value="P-loop containing nucleoside triphosphate hydrolases"/>
    <property type="match status" value="2"/>
</dbReference>
<reference evidence="1" key="1">
    <citation type="submission" date="2020-05" db="EMBL/GenBank/DDBJ databases">
        <title>Mycena genomes resolve the evolution of fungal bioluminescence.</title>
        <authorList>
            <person name="Tsai I.J."/>
        </authorList>
    </citation>
    <scope>NUCLEOTIDE SEQUENCE</scope>
    <source>
        <strain evidence="1">160909Yilan</strain>
    </source>
</reference>